<comment type="caution">
    <text evidence="1">The sequence shown here is derived from an EMBL/GenBank/DDBJ whole genome shotgun (WGS) entry which is preliminary data.</text>
</comment>
<dbReference type="AlphaFoldDB" id="A0A8S1PLG8"/>
<protein>
    <submittedName>
        <fullName evidence="1">Uncharacterized protein</fullName>
    </submittedName>
</protein>
<gene>
    <name evidence="1" type="ORF">PPRIM_AZ9-3.1.T1210192</name>
</gene>
<dbReference type="OMA" id="EVNEHWI"/>
<organism evidence="1 2">
    <name type="scientific">Paramecium primaurelia</name>
    <dbReference type="NCBI Taxonomy" id="5886"/>
    <lineage>
        <taxon>Eukaryota</taxon>
        <taxon>Sar</taxon>
        <taxon>Alveolata</taxon>
        <taxon>Ciliophora</taxon>
        <taxon>Intramacronucleata</taxon>
        <taxon>Oligohymenophorea</taxon>
        <taxon>Peniculida</taxon>
        <taxon>Parameciidae</taxon>
        <taxon>Paramecium</taxon>
    </lineage>
</organism>
<accession>A0A8S1PLG8</accession>
<keyword evidence="2" id="KW-1185">Reference proteome</keyword>
<dbReference type="Proteomes" id="UP000688137">
    <property type="component" value="Unassembled WGS sequence"/>
</dbReference>
<proteinExistence type="predicted"/>
<evidence type="ECO:0000313" key="2">
    <source>
        <dbReference type="Proteomes" id="UP000688137"/>
    </source>
</evidence>
<name>A0A8S1PLG8_PARPR</name>
<sequence>MKEQLNTMGNDIKFLREKSKMESIEGSSRKNVKSIYVPLKTQEKDKNEVSRLMNFDQLDDKAGEVNEHWIWQKYYSQKN</sequence>
<reference evidence="1" key="1">
    <citation type="submission" date="2021-01" db="EMBL/GenBank/DDBJ databases">
        <authorList>
            <consortium name="Genoscope - CEA"/>
            <person name="William W."/>
        </authorList>
    </citation>
    <scope>NUCLEOTIDE SEQUENCE</scope>
</reference>
<dbReference type="EMBL" id="CAJJDM010000124">
    <property type="protein sequence ID" value="CAD8103721.1"/>
    <property type="molecule type" value="Genomic_DNA"/>
</dbReference>
<evidence type="ECO:0000313" key="1">
    <source>
        <dbReference type="EMBL" id="CAD8103721.1"/>
    </source>
</evidence>